<dbReference type="Proteomes" id="UP000275385">
    <property type="component" value="Unassembled WGS sequence"/>
</dbReference>
<name>A0A420YFH3_9PEZI</name>
<evidence type="ECO:0000313" key="2">
    <source>
        <dbReference type="Proteomes" id="UP000275385"/>
    </source>
</evidence>
<dbReference type="EMBL" id="QVQW01000013">
    <property type="protein sequence ID" value="RKU46648.1"/>
    <property type="molecule type" value="Genomic_DNA"/>
</dbReference>
<keyword evidence="2" id="KW-1185">Reference proteome</keyword>
<protein>
    <submittedName>
        <fullName evidence="1">Uncharacterized protein</fullName>
    </submittedName>
</protein>
<proteinExistence type="predicted"/>
<reference evidence="1 2" key="1">
    <citation type="submission" date="2018-08" db="EMBL/GenBank/DDBJ databases">
        <title>Draft genome of the lignicolous fungus Coniochaeta pulveracea.</title>
        <authorList>
            <person name="Borstlap C.J."/>
            <person name="De Witt R.N."/>
            <person name="Botha A."/>
            <person name="Volschenk H."/>
        </authorList>
    </citation>
    <scope>NUCLEOTIDE SEQUENCE [LARGE SCALE GENOMIC DNA]</scope>
    <source>
        <strain evidence="1 2">CAB683</strain>
    </source>
</reference>
<organism evidence="1 2">
    <name type="scientific">Coniochaeta pulveracea</name>
    <dbReference type="NCBI Taxonomy" id="177199"/>
    <lineage>
        <taxon>Eukaryota</taxon>
        <taxon>Fungi</taxon>
        <taxon>Dikarya</taxon>
        <taxon>Ascomycota</taxon>
        <taxon>Pezizomycotina</taxon>
        <taxon>Sordariomycetes</taxon>
        <taxon>Sordariomycetidae</taxon>
        <taxon>Coniochaetales</taxon>
        <taxon>Coniochaetaceae</taxon>
        <taxon>Coniochaeta</taxon>
    </lineage>
</organism>
<comment type="caution">
    <text evidence="1">The sequence shown here is derived from an EMBL/GenBank/DDBJ whole genome shotgun (WGS) entry which is preliminary data.</text>
</comment>
<evidence type="ECO:0000313" key="1">
    <source>
        <dbReference type="EMBL" id="RKU46648.1"/>
    </source>
</evidence>
<accession>A0A420YFH3</accession>
<sequence>MMESRPPGSVCWAIGRNTSHSQPTEVDLWAPQRNRYAPERGHYWGIKHARSRIYASDRAFDKQTRLLMAPKVVRPLSNDMELDTVPIQQKGSGHTIFPVINSLCYMVLRTYVVE</sequence>
<gene>
    <name evidence="1" type="ORF">DL546_007954</name>
</gene>
<dbReference type="AlphaFoldDB" id="A0A420YFH3"/>